<feature type="region of interest" description="Disordered" evidence="1">
    <location>
        <begin position="308"/>
        <end position="337"/>
    </location>
</feature>
<evidence type="ECO:0000256" key="1">
    <source>
        <dbReference type="SAM" id="MobiDB-lite"/>
    </source>
</evidence>
<feature type="compositionally biased region" description="Acidic residues" evidence="1">
    <location>
        <begin position="127"/>
        <end position="140"/>
    </location>
</feature>
<dbReference type="InterPro" id="IPR018289">
    <property type="entry name" value="MULE_transposase_dom"/>
</dbReference>
<protein>
    <recommendedName>
        <fullName evidence="2">MULE transposase domain-containing protein</fullName>
    </recommendedName>
</protein>
<dbReference type="Proteomes" id="UP000436088">
    <property type="component" value="Unassembled WGS sequence"/>
</dbReference>
<dbReference type="EMBL" id="VEPZ02000219">
    <property type="protein sequence ID" value="KAE8729716.1"/>
    <property type="molecule type" value="Genomic_DNA"/>
</dbReference>
<evidence type="ECO:0000259" key="2">
    <source>
        <dbReference type="Pfam" id="PF10551"/>
    </source>
</evidence>
<dbReference type="Pfam" id="PF10551">
    <property type="entry name" value="MULE"/>
    <property type="match status" value="1"/>
</dbReference>
<dbReference type="PANTHER" id="PTHR31973:SF187">
    <property type="entry name" value="MUTATOR TRANSPOSASE MUDRA PROTEIN"/>
    <property type="match status" value="1"/>
</dbReference>
<feature type="region of interest" description="Disordered" evidence="1">
    <location>
        <begin position="78"/>
        <end position="140"/>
    </location>
</feature>
<evidence type="ECO:0000313" key="4">
    <source>
        <dbReference type="Proteomes" id="UP000436088"/>
    </source>
</evidence>
<reference evidence="3" key="1">
    <citation type="submission" date="2019-09" db="EMBL/GenBank/DDBJ databases">
        <title>Draft genome information of white flower Hibiscus syriacus.</title>
        <authorList>
            <person name="Kim Y.-M."/>
        </authorList>
    </citation>
    <scope>NUCLEOTIDE SEQUENCE [LARGE SCALE GENOMIC DNA]</scope>
    <source>
        <strain evidence="3">YM2019G1</strain>
    </source>
</reference>
<dbReference type="PANTHER" id="PTHR31973">
    <property type="entry name" value="POLYPROTEIN, PUTATIVE-RELATED"/>
    <property type="match status" value="1"/>
</dbReference>
<proteinExistence type="predicted"/>
<feature type="domain" description="MULE transposase" evidence="2">
    <location>
        <begin position="239"/>
        <end position="314"/>
    </location>
</feature>
<keyword evidence="4" id="KW-1185">Reference proteome</keyword>
<name>A0A6A3CLJ5_HIBSY</name>
<accession>A0A6A3CLJ5</accession>
<comment type="caution">
    <text evidence="3">The sequence shown here is derived from an EMBL/GenBank/DDBJ whole genome shotgun (WGS) entry which is preliminary data.</text>
</comment>
<sequence length="337" mass="37464">MSGGDYNLRVLWDDTSTIAMLNYWGGADCAAERVAENVVDATGLDDIGDAAEQGGLDCDGGGLDDIVAWDGGVQDVDTEGECGIDATGGDGGEGVQEYENTNEDDEESDSEEQNAYSMDVPYLSDGNDTEFHDEEVDEGENNGVTEDIYSRCKRFEDTIRDHPKMKLKEIQRMAQSEIHVNVKLSKCRRVKNLVTSRLGGNMNEEFANLWDYVDELRAKNPGSTIKMARGRKEWCRPIIGVDGCFLKDPFKGIFLYVVRRDGNDQMYPIAWAVVEGERTDSWSWFLSIVAADLGLDDEFSYTIITDQHKSGTSAPKKRRGAEDPMCTQESIAPKKKK</sequence>
<dbReference type="AlphaFoldDB" id="A0A6A3CLJ5"/>
<organism evidence="3 4">
    <name type="scientific">Hibiscus syriacus</name>
    <name type="common">Rose of Sharon</name>
    <dbReference type="NCBI Taxonomy" id="106335"/>
    <lineage>
        <taxon>Eukaryota</taxon>
        <taxon>Viridiplantae</taxon>
        <taxon>Streptophyta</taxon>
        <taxon>Embryophyta</taxon>
        <taxon>Tracheophyta</taxon>
        <taxon>Spermatophyta</taxon>
        <taxon>Magnoliopsida</taxon>
        <taxon>eudicotyledons</taxon>
        <taxon>Gunneridae</taxon>
        <taxon>Pentapetalae</taxon>
        <taxon>rosids</taxon>
        <taxon>malvids</taxon>
        <taxon>Malvales</taxon>
        <taxon>Malvaceae</taxon>
        <taxon>Malvoideae</taxon>
        <taxon>Hibiscus</taxon>
    </lineage>
</organism>
<feature type="compositionally biased region" description="Acidic residues" evidence="1">
    <location>
        <begin position="100"/>
        <end position="112"/>
    </location>
</feature>
<evidence type="ECO:0000313" key="3">
    <source>
        <dbReference type="EMBL" id="KAE8729716.1"/>
    </source>
</evidence>
<gene>
    <name evidence="3" type="ORF">F3Y22_tig00003403pilonHSYRG00038</name>
</gene>